<feature type="region of interest" description="Disordered" evidence="1">
    <location>
        <begin position="236"/>
        <end position="269"/>
    </location>
</feature>
<evidence type="ECO:0000313" key="2">
    <source>
        <dbReference type="EMBL" id="PYH41647.1"/>
    </source>
</evidence>
<sequence length="269" mass="29100">KRNPSSCLLHRSCCSSVCPSINPPRTRPLDLVLSNNDSRSNQSHSDLPRPSNMIPLSRVIAHMRPSASGASTITSADKRDGTSPQGEKHHHLPTKSLADLKKDISGFYYKSENGSAVCISVADDAATLAFRRDLQAKWFTAIIQDAARKQLGGEGGRHASTSHHLDAATIASRPPSPFFDDVAVDEFQDCRNDLSSVENDYVWVSDNDDDFEFVEVDKTDLAAESLSSSGVVLEFPIETPGTTDPAAQGEESNATTKESISSPTTRKAK</sequence>
<name>A0A318Z5L7_9EURO</name>
<organism evidence="2 3">
    <name type="scientific">Aspergillus saccharolyticus JOP 1030-1</name>
    <dbReference type="NCBI Taxonomy" id="1450539"/>
    <lineage>
        <taxon>Eukaryota</taxon>
        <taxon>Fungi</taxon>
        <taxon>Dikarya</taxon>
        <taxon>Ascomycota</taxon>
        <taxon>Pezizomycotina</taxon>
        <taxon>Eurotiomycetes</taxon>
        <taxon>Eurotiomycetidae</taxon>
        <taxon>Eurotiales</taxon>
        <taxon>Aspergillaceae</taxon>
        <taxon>Aspergillus</taxon>
        <taxon>Aspergillus subgen. Circumdati</taxon>
    </lineage>
</organism>
<dbReference type="Proteomes" id="UP000248349">
    <property type="component" value="Unassembled WGS sequence"/>
</dbReference>
<dbReference type="RefSeq" id="XP_025427629.1">
    <property type="nucleotide sequence ID" value="XM_025570709.1"/>
</dbReference>
<dbReference type="AlphaFoldDB" id="A0A318Z5L7"/>
<dbReference type="EMBL" id="KZ821261">
    <property type="protein sequence ID" value="PYH41647.1"/>
    <property type="molecule type" value="Genomic_DNA"/>
</dbReference>
<keyword evidence="3" id="KW-1185">Reference proteome</keyword>
<feature type="region of interest" description="Disordered" evidence="1">
    <location>
        <begin position="29"/>
        <end position="52"/>
    </location>
</feature>
<reference evidence="2 3" key="1">
    <citation type="submission" date="2016-12" db="EMBL/GenBank/DDBJ databases">
        <title>The genomes of Aspergillus section Nigri reveals drivers in fungal speciation.</title>
        <authorList>
            <consortium name="DOE Joint Genome Institute"/>
            <person name="Vesth T.C."/>
            <person name="Nybo J."/>
            <person name="Theobald S."/>
            <person name="Brandl J."/>
            <person name="Frisvad J.C."/>
            <person name="Nielsen K.F."/>
            <person name="Lyhne E.K."/>
            <person name="Kogle M.E."/>
            <person name="Kuo A."/>
            <person name="Riley R."/>
            <person name="Clum A."/>
            <person name="Nolan M."/>
            <person name="Lipzen A."/>
            <person name="Salamov A."/>
            <person name="Henrissat B."/>
            <person name="Wiebenga A."/>
            <person name="De Vries R.P."/>
            <person name="Grigoriev I.V."/>
            <person name="Mortensen U.H."/>
            <person name="Andersen M.R."/>
            <person name="Baker S.E."/>
        </authorList>
    </citation>
    <scope>NUCLEOTIDE SEQUENCE [LARGE SCALE GENOMIC DNA]</scope>
    <source>
        <strain evidence="2 3">JOP 1030-1</strain>
    </source>
</reference>
<evidence type="ECO:0000313" key="3">
    <source>
        <dbReference type="Proteomes" id="UP000248349"/>
    </source>
</evidence>
<accession>A0A318Z5L7</accession>
<evidence type="ECO:0000256" key="1">
    <source>
        <dbReference type="SAM" id="MobiDB-lite"/>
    </source>
</evidence>
<feature type="region of interest" description="Disordered" evidence="1">
    <location>
        <begin position="66"/>
        <end position="95"/>
    </location>
</feature>
<feature type="non-terminal residue" evidence="2">
    <location>
        <position position="1"/>
    </location>
</feature>
<feature type="compositionally biased region" description="Polar residues" evidence="1">
    <location>
        <begin position="250"/>
        <end position="269"/>
    </location>
</feature>
<dbReference type="GeneID" id="37071937"/>
<proteinExistence type="predicted"/>
<feature type="compositionally biased region" description="Polar residues" evidence="1">
    <location>
        <begin position="33"/>
        <end position="45"/>
    </location>
</feature>
<protein>
    <submittedName>
        <fullName evidence="2">Uncharacterized protein</fullName>
    </submittedName>
</protein>
<gene>
    <name evidence="2" type="ORF">BP01DRAFT_162276</name>
</gene>